<proteinExistence type="predicted"/>
<gene>
    <name evidence="1" type="ORF">JJB47_01990</name>
</gene>
<dbReference type="Proteomes" id="UP000668068">
    <property type="component" value="Unassembled WGS sequence"/>
</dbReference>
<accession>A0AAW4IT49</accession>
<dbReference type="AlphaFoldDB" id="A0AAW4IT49"/>
<dbReference type="Pfam" id="PF03692">
    <property type="entry name" value="CxxCxxCC"/>
    <property type="match status" value="1"/>
</dbReference>
<protein>
    <submittedName>
        <fullName evidence="1">YkgJ family cysteine cluster protein</fullName>
    </submittedName>
</protein>
<evidence type="ECO:0000313" key="1">
    <source>
        <dbReference type="EMBL" id="MBO3357549.1"/>
    </source>
</evidence>
<dbReference type="EMBL" id="JAENQP010000001">
    <property type="protein sequence ID" value="MBO3357549.1"/>
    <property type="molecule type" value="Genomic_DNA"/>
</dbReference>
<reference evidence="1" key="1">
    <citation type="submission" date="2020-12" db="EMBL/GenBank/DDBJ databases">
        <title>Comparative genomics of Clostridium perfringens reveals patterns of host-associated phylogenetic clades and virulence factors.</title>
        <authorList>
            <person name="Smith A.H."/>
            <person name="Geier R."/>
        </authorList>
    </citation>
    <scope>NUCLEOTIDE SEQUENCE</scope>
    <source>
        <strain evidence="1">CHD30677R</strain>
    </source>
</reference>
<organism evidence="1 2">
    <name type="scientific">Clostridium perfringens</name>
    <dbReference type="NCBI Taxonomy" id="1502"/>
    <lineage>
        <taxon>Bacteria</taxon>
        <taxon>Bacillati</taxon>
        <taxon>Bacillota</taxon>
        <taxon>Clostridia</taxon>
        <taxon>Eubacteriales</taxon>
        <taxon>Clostridiaceae</taxon>
        <taxon>Clostridium</taxon>
    </lineage>
</organism>
<dbReference type="RefSeq" id="WP_003477466.1">
    <property type="nucleotide sequence ID" value="NZ_CABEEO010000003.1"/>
</dbReference>
<dbReference type="InterPro" id="IPR005358">
    <property type="entry name" value="Puta_zinc/iron-chelating_dom"/>
</dbReference>
<sequence>MFKCDKCGECCRNLNKSHIYDELHNGDGICKYLKGNLCSIYEERPLLCRIDESYEIFFKETMTKSAYYNINYNFCNKLKNNLL</sequence>
<evidence type="ECO:0000313" key="2">
    <source>
        <dbReference type="Proteomes" id="UP000668068"/>
    </source>
</evidence>
<name>A0AAW4IT49_CLOPF</name>
<comment type="caution">
    <text evidence="1">The sequence shown here is derived from an EMBL/GenBank/DDBJ whole genome shotgun (WGS) entry which is preliminary data.</text>
</comment>